<evidence type="ECO:0000313" key="1">
    <source>
        <dbReference type="EMBL" id="EYB81242.1"/>
    </source>
</evidence>
<sequence length="153" mass="17051">MRMLLQINSKTSEDLGQDDDGDDDETLSVDIDDVVHDDLIGDLLIRLLSSPLIDDPFWVRRESNKGMEAPAFLNFQISYEEIVHLCAMASKSFLEQPALIQIDRGASIYIFILVLEPNGLAASQHEAEVHKFVAADGNNTPFIGLVFRSVAFE</sequence>
<organism evidence="1 2">
    <name type="scientific">Ancylostoma ceylanicum</name>
    <dbReference type="NCBI Taxonomy" id="53326"/>
    <lineage>
        <taxon>Eukaryota</taxon>
        <taxon>Metazoa</taxon>
        <taxon>Ecdysozoa</taxon>
        <taxon>Nematoda</taxon>
        <taxon>Chromadorea</taxon>
        <taxon>Rhabditida</taxon>
        <taxon>Rhabditina</taxon>
        <taxon>Rhabditomorpha</taxon>
        <taxon>Strongyloidea</taxon>
        <taxon>Ancylostomatidae</taxon>
        <taxon>Ancylostomatinae</taxon>
        <taxon>Ancylostoma</taxon>
    </lineage>
</organism>
<evidence type="ECO:0000313" key="2">
    <source>
        <dbReference type="Proteomes" id="UP000024635"/>
    </source>
</evidence>
<comment type="caution">
    <text evidence="1">The sequence shown here is derived from an EMBL/GenBank/DDBJ whole genome shotgun (WGS) entry which is preliminary data.</text>
</comment>
<gene>
    <name evidence="1" type="primary">Acey_s0388.g486</name>
    <name evidence="1" type="ORF">Y032_0388g486</name>
</gene>
<keyword evidence="2" id="KW-1185">Reference proteome</keyword>
<protein>
    <recommendedName>
        <fullName evidence="3">Serine-threonine protein phosphatase N-terminal domain-containing protein</fullName>
    </recommendedName>
</protein>
<proteinExistence type="predicted"/>
<evidence type="ECO:0008006" key="3">
    <source>
        <dbReference type="Google" id="ProtNLM"/>
    </source>
</evidence>
<dbReference type="AlphaFoldDB" id="A0A016RSZ7"/>
<dbReference type="EMBL" id="JARK01001724">
    <property type="protein sequence ID" value="EYB81242.1"/>
    <property type="molecule type" value="Genomic_DNA"/>
</dbReference>
<dbReference type="Proteomes" id="UP000024635">
    <property type="component" value="Unassembled WGS sequence"/>
</dbReference>
<name>A0A016RSZ7_9BILA</name>
<reference evidence="2" key="1">
    <citation type="journal article" date="2015" name="Nat. Genet.">
        <title>The genome and transcriptome of the zoonotic hookworm Ancylostoma ceylanicum identify infection-specific gene families.</title>
        <authorList>
            <person name="Schwarz E.M."/>
            <person name="Hu Y."/>
            <person name="Antoshechkin I."/>
            <person name="Miller M.M."/>
            <person name="Sternberg P.W."/>
            <person name="Aroian R.V."/>
        </authorList>
    </citation>
    <scope>NUCLEOTIDE SEQUENCE</scope>
    <source>
        <strain evidence="2">HY135</strain>
    </source>
</reference>
<accession>A0A016RSZ7</accession>